<dbReference type="RefSeq" id="WP_022612353.1">
    <property type="nucleotide sequence ID" value="NZ_LK391965.1"/>
</dbReference>
<organism evidence="2 3">
    <name type="scientific">Vibrio nigripulchritudo SOn1</name>
    <dbReference type="NCBI Taxonomy" id="1238450"/>
    <lineage>
        <taxon>Bacteria</taxon>
        <taxon>Pseudomonadati</taxon>
        <taxon>Pseudomonadota</taxon>
        <taxon>Gammaproteobacteria</taxon>
        <taxon>Vibrionales</taxon>
        <taxon>Vibrionaceae</taxon>
        <taxon>Vibrio</taxon>
    </lineage>
</organism>
<evidence type="ECO:0008006" key="4">
    <source>
        <dbReference type="Google" id="ProtNLM"/>
    </source>
</evidence>
<feature type="chain" id="PRO_5044010833" description="DUF1501 domain-containing protein" evidence="1">
    <location>
        <begin position="29"/>
        <end position="444"/>
    </location>
</feature>
<dbReference type="Proteomes" id="UP000018211">
    <property type="component" value="Unassembled WGS sequence"/>
</dbReference>
<dbReference type="AlphaFoldDB" id="A0AAV2VT80"/>
<evidence type="ECO:0000313" key="2">
    <source>
        <dbReference type="EMBL" id="CCO47594.1"/>
    </source>
</evidence>
<dbReference type="PANTHER" id="PTHR43737">
    <property type="entry name" value="BLL7424 PROTEIN"/>
    <property type="match status" value="1"/>
</dbReference>
<comment type="caution">
    <text evidence="2">The sequence shown here is derived from an EMBL/GenBank/DDBJ whole genome shotgun (WGS) entry which is preliminary data.</text>
</comment>
<evidence type="ECO:0000313" key="3">
    <source>
        <dbReference type="Proteomes" id="UP000018211"/>
    </source>
</evidence>
<accession>A0AAV2VT80</accession>
<sequence length="444" mass="49043">MKLNRRQFLRSASVLSFPALLNSPLVMGAHGDDNKDFKALVCIYLAGGNDGFNTVIPTDEKHYLQYQKARSDLALERNEILPIDLNVKDREGEAVSLGLHPAMPELQNLIQQGKGNVVLNSGILREPLSKQSINNGQSLPPQLFSHNSQAGEWMKGAVGLSNAYGWAGRMLDVLELGGKIEPSFSLGRETYWLRAQQVQQNVIKIGKITKLRMLDKNRRTRQSFIAMNDKPAESPFHQYLSDVKGQALEKSEYLSDQLAPIADSESLLSIGTLGPQLNSALKLIRLAPNFNHQRQTIFVRLNGFDTHDDQLERHPALLRELSQGIAQFYAELEKLGIDLQVTTFTMSDFGRRIAANGKGSDHGWGSHQLIVGGSVQTENAIGVYPDISLKGADDLGVGRIIPTLSNDQVGATLAKWMGVTGAGLDYVFPNLKNFAQHELQFFKS</sequence>
<dbReference type="InterPro" id="IPR010869">
    <property type="entry name" value="DUF1501"/>
</dbReference>
<proteinExistence type="predicted"/>
<protein>
    <recommendedName>
        <fullName evidence="4">DUF1501 domain-containing protein</fullName>
    </recommendedName>
</protein>
<name>A0AAV2VT80_9VIBR</name>
<gene>
    <name evidence="2" type="ORF">VIBNISOn1_300019</name>
</gene>
<evidence type="ECO:0000256" key="1">
    <source>
        <dbReference type="SAM" id="SignalP"/>
    </source>
</evidence>
<keyword evidence="1" id="KW-0732">Signal</keyword>
<reference evidence="2 3" key="1">
    <citation type="journal article" date="2013" name="ISME J.">
        <title>Comparative genomics of pathogenic lineages of Vibrio nigripulchritudo identifies virulence-associated traits.</title>
        <authorList>
            <person name="Goudenege D."/>
            <person name="Labreuche Y."/>
            <person name="Krin E."/>
            <person name="Ansquer D."/>
            <person name="Mangenot S."/>
            <person name="Calteau A."/>
            <person name="Medigue C."/>
            <person name="Mazel D."/>
            <person name="Polz M.F."/>
            <person name="Le Roux F."/>
        </authorList>
    </citation>
    <scope>NUCLEOTIDE SEQUENCE [LARGE SCALE GENOMIC DNA]</scope>
    <source>
        <strain evidence="2 3">SOn1</strain>
    </source>
</reference>
<feature type="signal peptide" evidence="1">
    <location>
        <begin position="1"/>
        <end position="28"/>
    </location>
</feature>
<dbReference type="Pfam" id="PF07394">
    <property type="entry name" value="DUF1501"/>
    <property type="match status" value="1"/>
</dbReference>
<dbReference type="EMBL" id="CAOF01000121">
    <property type="protein sequence ID" value="CCO47594.1"/>
    <property type="molecule type" value="Genomic_DNA"/>
</dbReference>
<dbReference type="PANTHER" id="PTHR43737:SF1">
    <property type="entry name" value="DUF1501 DOMAIN-CONTAINING PROTEIN"/>
    <property type="match status" value="1"/>
</dbReference>